<dbReference type="EMBL" id="BNAS01000005">
    <property type="protein sequence ID" value="GHH76196.1"/>
    <property type="molecule type" value="Genomic_DNA"/>
</dbReference>
<reference evidence="2" key="1">
    <citation type="journal article" date="2014" name="Int. J. Syst. Evol. Microbiol.">
        <title>Complete genome sequence of Corynebacterium casei LMG S-19264T (=DSM 44701T), isolated from a smear-ripened cheese.</title>
        <authorList>
            <consortium name="US DOE Joint Genome Institute (JGI-PGF)"/>
            <person name="Walter F."/>
            <person name="Albersmeier A."/>
            <person name="Kalinowski J."/>
            <person name="Ruckert C."/>
        </authorList>
    </citation>
    <scope>NUCLEOTIDE SEQUENCE</scope>
    <source>
        <strain evidence="2">CGMCC 4.7398</strain>
    </source>
</reference>
<keyword evidence="3" id="KW-1185">Reference proteome</keyword>
<gene>
    <name evidence="2" type="ORF">GCM10017772_34210</name>
</gene>
<name>A0A919KYE1_9MICO</name>
<proteinExistence type="predicted"/>
<feature type="compositionally biased region" description="Polar residues" evidence="1">
    <location>
        <begin position="21"/>
        <end position="33"/>
    </location>
</feature>
<evidence type="ECO:0000313" key="2">
    <source>
        <dbReference type="EMBL" id="GHH76196.1"/>
    </source>
</evidence>
<comment type="caution">
    <text evidence="2">The sequence shown here is derived from an EMBL/GenBank/DDBJ whole genome shotgun (WGS) entry which is preliminary data.</text>
</comment>
<evidence type="ECO:0000256" key="1">
    <source>
        <dbReference type="SAM" id="MobiDB-lite"/>
    </source>
</evidence>
<reference evidence="2" key="2">
    <citation type="submission" date="2020-09" db="EMBL/GenBank/DDBJ databases">
        <authorList>
            <person name="Sun Q."/>
            <person name="Zhou Y."/>
        </authorList>
    </citation>
    <scope>NUCLEOTIDE SEQUENCE</scope>
    <source>
        <strain evidence="2">CGMCC 4.7398</strain>
    </source>
</reference>
<dbReference type="AlphaFoldDB" id="A0A919KYE1"/>
<feature type="region of interest" description="Disordered" evidence="1">
    <location>
        <begin position="1"/>
        <end position="41"/>
    </location>
</feature>
<sequence length="54" mass="5441">MTSSNAFAEPVLVAEAPPKQTPETVDGGSTTPSPFELLPTGEAFGVCGLDGECS</sequence>
<organism evidence="2 3">
    <name type="scientific">Promicromonospora soli</name>
    <dbReference type="NCBI Taxonomy" id="2035533"/>
    <lineage>
        <taxon>Bacteria</taxon>
        <taxon>Bacillati</taxon>
        <taxon>Actinomycetota</taxon>
        <taxon>Actinomycetes</taxon>
        <taxon>Micrococcales</taxon>
        <taxon>Promicromonosporaceae</taxon>
        <taxon>Promicromonospora</taxon>
    </lineage>
</organism>
<dbReference type="Proteomes" id="UP000627369">
    <property type="component" value="Unassembled WGS sequence"/>
</dbReference>
<protein>
    <submittedName>
        <fullName evidence="2">Uncharacterized protein</fullName>
    </submittedName>
</protein>
<accession>A0A919KYE1</accession>
<evidence type="ECO:0000313" key="3">
    <source>
        <dbReference type="Proteomes" id="UP000627369"/>
    </source>
</evidence>
<dbReference type="RefSeq" id="WP_189670490.1">
    <property type="nucleotide sequence ID" value="NZ_BNAS01000005.1"/>
</dbReference>